<organism evidence="11 12">
    <name type="scientific">Dokdonella ginsengisoli</name>
    <dbReference type="NCBI Taxonomy" id="363846"/>
    <lineage>
        <taxon>Bacteria</taxon>
        <taxon>Pseudomonadati</taxon>
        <taxon>Pseudomonadota</taxon>
        <taxon>Gammaproteobacteria</taxon>
        <taxon>Lysobacterales</taxon>
        <taxon>Rhodanobacteraceae</taxon>
        <taxon>Dokdonella</taxon>
    </lineage>
</organism>
<dbReference type="Proteomes" id="UP001595886">
    <property type="component" value="Unassembled WGS sequence"/>
</dbReference>
<evidence type="ECO:0000256" key="8">
    <source>
        <dbReference type="RuleBase" id="RU003699"/>
    </source>
</evidence>
<dbReference type="InterPro" id="IPR022801">
    <property type="entry name" value="Ribosomal_uS4"/>
</dbReference>
<proteinExistence type="inferred from homology"/>
<protein>
    <recommendedName>
        <fullName evidence="6 7">Small ribosomal subunit protein uS4</fullName>
    </recommendedName>
</protein>
<keyword evidence="5 7" id="KW-0687">Ribonucleoprotein</keyword>
<dbReference type="NCBIfam" id="TIGR01017">
    <property type="entry name" value="rpsD_bact"/>
    <property type="match status" value="1"/>
</dbReference>
<comment type="function">
    <text evidence="7">One of the primary rRNA binding proteins, it binds directly to 16S rRNA where it nucleates assembly of the body of the 30S subunit.</text>
</comment>
<dbReference type="InterPro" id="IPR002942">
    <property type="entry name" value="S4_RNA-bd"/>
</dbReference>
<evidence type="ECO:0000256" key="2">
    <source>
        <dbReference type="ARBA" id="ARBA00022730"/>
    </source>
</evidence>
<feature type="domain" description="RNA-binding S4" evidence="9">
    <location>
        <begin position="99"/>
        <end position="163"/>
    </location>
</feature>
<dbReference type="Gene3D" id="3.10.290.10">
    <property type="entry name" value="RNA-binding S4 domain"/>
    <property type="match status" value="1"/>
</dbReference>
<dbReference type="InterPro" id="IPR005709">
    <property type="entry name" value="Ribosomal_uS4_bac-type"/>
</dbReference>
<feature type="domain" description="Small ribosomal subunit protein uS4 N-terminal" evidence="10">
    <location>
        <begin position="3"/>
        <end position="98"/>
    </location>
</feature>
<dbReference type="InterPro" id="IPR036986">
    <property type="entry name" value="S4_RNA-bd_sf"/>
</dbReference>
<dbReference type="EMBL" id="JBHSHD010000016">
    <property type="protein sequence ID" value="MFC4822393.1"/>
    <property type="molecule type" value="Genomic_DNA"/>
</dbReference>
<evidence type="ECO:0000256" key="4">
    <source>
        <dbReference type="ARBA" id="ARBA00022980"/>
    </source>
</evidence>
<keyword evidence="2 7" id="KW-0699">rRNA-binding</keyword>
<evidence type="ECO:0000256" key="5">
    <source>
        <dbReference type="ARBA" id="ARBA00023274"/>
    </source>
</evidence>
<evidence type="ECO:0000256" key="3">
    <source>
        <dbReference type="ARBA" id="ARBA00022884"/>
    </source>
</evidence>
<reference evidence="12" key="1">
    <citation type="journal article" date="2019" name="Int. J. Syst. Evol. Microbiol.">
        <title>The Global Catalogue of Microorganisms (GCM) 10K type strain sequencing project: providing services to taxonomists for standard genome sequencing and annotation.</title>
        <authorList>
            <consortium name="The Broad Institute Genomics Platform"/>
            <consortium name="The Broad Institute Genome Sequencing Center for Infectious Disease"/>
            <person name="Wu L."/>
            <person name="Ma J."/>
        </authorList>
    </citation>
    <scope>NUCLEOTIDE SEQUENCE [LARGE SCALE GENOMIC DNA]</scope>
    <source>
        <strain evidence="12">CCUG 30340</strain>
    </source>
</reference>
<dbReference type="PANTHER" id="PTHR11831:SF4">
    <property type="entry name" value="SMALL RIBOSOMAL SUBUNIT PROTEIN US4M"/>
    <property type="match status" value="1"/>
</dbReference>
<sequence length="210" mass="23416">MARYLGPTCKLARREGADLNLKSPARALDSKCKLEQKPGQHGATGAKRGRLSDYGVQLREKQKVKRIYGLLERQFSSYYKKASGQKGNTGENLLRILESRLDNVVYRMGFAVTRAGARQLVSHAAVRVNGKKVNLPSYQVRPGDEIALSERAKSQLRVQEALTVSQEMDLVPTWIEVDAKKGAGLFKTLPERSDLPSDINESLIIELYSK</sequence>
<dbReference type="InterPro" id="IPR018079">
    <property type="entry name" value="Ribosomal_uS4_CS"/>
</dbReference>
<keyword evidence="3 7" id="KW-0694">RNA-binding</keyword>
<dbReference type="Pfam" id="PF01479">
    <property type="entry name" value="S4"/>
    <property type="match status" value="1"/>
</dbReference>
<accession>A0ABV9QYE0</accession>
<evidence type="ECO:0000259" key="10">
    <source>
        <dbReference type="SMART" id="SM01390"/>
    </source>
</evidence>
<keyword evidence="12" id="KW-1185">Reference proteome</keyword>
<evidence type="ECO:0000256" key="7">
    <source>
        <dbReference type="HAMAP-Rule" id="MF_01306"/>
    </source>
</evidence>
<name>A0ABV9QYE0_9GAMM</name>
<evidence type="ECO:0000256" key="6">
    <source>
        <dbReference type="ARBA" id="ARBA00035254"/>
    </source>
</evidence>
<dbReference type="SMART" id="SM00363">
    <property type="entry name" value="S4"/>
    <property type="match status" value="1"/>
</dbReference>
<dbReference type="CDD" id="cd00165">
    <property type="entry name" value="S4"/>
    <property type="match status" value="1"/>
</dbReference>
<dbReference type="HAMAP" id="MF_01306_B">
    <property type="entry name" value="Ribosomal_uS4_B"/>
    <property type="match status" value="1"/>
</dbReference>
<dbReference type="PROSITE" id="PS00632">
    <property type="entry name" value="RIBOSOMAL_S4"/>
    <property type="match status" value="1"/>
</dbReference>
<dbReference type="PANTHER" id="PTHR11831">
    <property type="entry name" value="30S 40S RIBOSOMAL PROTEIN"/>
    <property type="match status" value="1"/>
</dbReference>
<dbReference type="RefSeq" id="WP_380022669.1">
    <property type="nucleotide sequence ID" value="NZ_JBHSHD010000016.1"/>
</dbReference>
<evidence type="ECO:0000256" key="1">
    <source>
        <dbReference type="ARBA" id="ARBA00007465"/>
    </source>
</evidence>
<comment type="caution">
    <text evidence="11">The sequence shown here is derived from an EMBL/GenBank/DDBJ whole genome shotgun (WGS) entry which is preliminary data.</text>
</comment>
<dbReference type="InterPro" id="IPR001912">
    <property type="entry name" value="Ribosomal_uS4_N"/>
</dbReference>
<evidence type="ECO:0000259" key="9">
    <source>
        <dbReference type="SMART" id="SM00363"/>
    </source>
</evidence>
<dbReference type="NCBIfam" id="NF003717">
    <property type="entry name" value="PRK05327.1"/>
    <property type="match status" value="1"/>
</dbReference>
<dbReference type="Pfam" id="PF00163">
    <property type="entry name" value="Ribosomal_S4"/>
    <property type="match status" value="1"/>
</dbReference>
<keyword evidence="4 7" id="KW-0689">Ribosomal protein</keyword>
<evidence type="ECO:0000313" key="12">
    <source>
        <dbReference type="Proteomes" id="UP001595886"/>
    </source>
</evidence>
<comment type="similarity">
    <text evidence="1 7 8">Belongs to the universal ribosomal protein uS4 family.</text>
</comment>
<dbReference type="SMART" id="SM01390">
    <property type="entry name" value="Ribosomal_S4"/>
    <property type="match status" value="1"/>
</dbReference>
<evidence type="ECO:0000313" key="11">
    <source>
        <dbReference type="EMBL" id="MFC4822393.1"/>
    </source>
</evidence>
<dbReference type="SUPFAM" id="SSF55174">
    <property type="entry name" value="Alpha-L RNA-binding motif"/>
    <property type="match status" value="1"/>
</dbReference>
<comment type="function">
    <text evidence="7">With S5 and S12 plays an important role in translational accuracy.</text>
</comment>
<comment type="subunit">
    <text evidence="7">Part of the 30S ribosomal subunit. Contacts protein S5. The interaction surface between S4 and S5 is involved in control of translational fidelity.</text>
</comment>
<gene>
    <name evidence="7 11" type="primary">rpsD</name>
    <name evidence="11" type="ORF">ACFO6Q_18860</name>
</gene>
<dbReference type="Gene3D" id="1.10.1050.10">
    <property type="entry name" value="Ribosomal Protein S4 Delta 41, Chain A, domain 1"/>
    <property type="match status" value="1"/>
</dbReference>
<dbReference type="PROSITE" id="PS50889">
    <property type="entry name" value="S4"/>
    <property type="match status" value="1"/>
</dbReference>
<dbReference type="GO" id="GO:0005840">
    <property type="term" value="C:ribosome"/>
    <property type="evidence" value="ECO:0007669"/>
    <property type="project" value="UniProtKB-KW"/>
</dbReference>